<evidence type="ECO:0000256" key="3">
    <source>
        <dbReference type="ARBA" id="ARBA00022989"/>
    </source>
</evidence>
<feature type="transmembrane region" description="Helical" evidence="6">
    <location>
        <begin position="101"/>
        <end position="120"/>
    </location>
</feature>
<feature type="transmembrane region" description="Helical" evidence="6">
    <location>
        <begin position="127"/>
        <end position="149"/>
    </location>
</feature>
<accession>A0AAW2ZEF1</accession>
<evidence type="ECO:0000256" key="4">
    <source>
        <dbReference type="ARBA" id="ARBA00023136"/>
    </source>
</evidence>
<comment type="subcellular location">
    <subcellularLocation>
        <location evidence="1">Membrane</location>
        <topology evidence="1">Multi-pass membrane protein</topology>
    </subcellularLocation>
</comment>
<comment type="caution">
    <text evidence="8">The sequence shown here is derived from an EMBL/GenBank/DDBJ whole genome shotgun (WGS) entry which is preliminary data.</text>
</comment>
<evidence type="ECO:0000313" key="8">
    <source>
        <dbReference type="EMBL" id="KAL0487170.1"/>
    </source>
</evidence>
<dbReference type="EMBL" id="JAOPGA020001313">
    <property type="protein sequence ID" value="KAL0487170.1"/>
    <property type="molecule type" value="Genomic_DNA"/>
</dbReference>
<name>A0AAW2ZEF1_9EUKA</name>
<evidence type="ECO:0000256" key="6">
    <source>
        <dbReference type="SAM" id="Phobius"/>
    </source>
</evidence>
<feature type="domain" description="EXPERA" evidence="7">
    <location>
        <begin position="23"/>
        <end position="175"/>
    </location>
</feature>
<keyword evidence="4 5" id="KW-0472">Membrane</keyword>
<evidence type="ECO:0000256" key="5">
    <source>
        <dbReference type="PROSITE-ProRule" id="PRU01087"/>
    </source>
</evidence>
<evidence type="ECO:0000256" key="1">
    <source>
        <dbReference type="ARBA" id="ARBA00004141"/>
    </source>
</evidence>
<keyword evidence="9" id="KW-1185">Reference proteome</keyword>
<dbReference type="Proteomes" id="UP001431209">
    <property type="component" value="Unassembled WGS sequence"/>
</dbReference>
<keyword evidence="2 5" id="KW-0812">Transmembrane</keyword>
<reference evidence="8 9" key="1">
    <citation type="submission" date="2024-03" db="EMBL/GenBank/DDBJ databases">
        <title>The Acrasis kona genome and developmental transcriptomes reveal deep origins of eukaryotic multicellular pathways.</title>
        <authorList>
            <person name="Sheikh S."/>
            <person name="Fu C.-J."/>
            <person name="Brown M.W."/>
            <person name="Baldauf S.L."/>
        </authorList>
    </citation>
    <scope>NUCLEOTIDE SEQUENCE [LARGE SCALE GENOMIC DNA]</scope>
    <source>
        <strain evidence="8 9">ATCC MYA-3509</strain>
    </source>
</reference>
<dbReference type="InterPro" id="IPR033118">
    <property type="entry name" value="EXPERA"/>
</dbReference>
<feature type="transmembrane region" description="Helical" evidence="6">
    <location>
        <begin position="200"/>
        <end position="220"/>
    </location>
</feature>
<dbReference type="Pfam" id="PF05241">
    <property type="entry name" value="EBP"/>
    <property type="match status" value="1"/>
</dbReference>
<evidence type="ECO:0000256" key="2">
    <source>
        <dbReference type="ARBA" id="ARBA00022692"/>
    </source>
</evidence>
<evidence type="ECO:0000313" key="9">
    <source>
        <dbReference type="Proteomes" id="UP001431209"/>
    </source>
</evidence>
<organism evidence="8 9">
    <name type="scientific">Acrasis kona</name>
    <dbReference type="NCBI Taxonomy" id="1008807"/>
    <lineage>
        <taxon>Eukaryota</taxon>
        <taxon>Discoba</taxon>
        <taxon>Heterolobosea</taxon>
        <taxon>Tetramitia</taxon>
        <taxon>Eutetramitia</taxon>
        <taxon>Acrasidae</taxon>
        <taxon>Acrasis</taxon>
    </lineage>
</organism>
<feature type="transmembrane region" description="Helical" evidence="6">
    <location>
        <begin position="161"/>
        <end position="179"/>
    </location>
</feature>
<protein>
    <submittedName>
        <fullName evidence="8">5 TM domain-containing transmembrane protein</fullName>
    </submittedName>
</protein>
<gene>
    <name evidence="8" type="ORF">AKO1_001057</name>
</gene>
<sequence>MSVSKRSEKYDSVASVGLMDRPYDFAIIAFYSVFTLTTALIDYHNVLAPALGQTVRELCKGVSWRPLNWPPQIVTEVYLLWADRVDPIMAENPVFWQIMEWINVVFLTPGNLIMIYAFVTGKRNFRAFGLIHCTALFYSMFLCLGTGLYGELPAANKLQFTIVYSIYATFPIVIFARLWPEIPNVFAKDAVNKKNIYQIFIQWLVGAHFILFVAYVYHWLTVEWEPFKQYPSWMPYAEIAIEKSNHILREVFSSANKSNIL</sequence>
<dbReference type="GO" id="GO:0016020">
    <property type="term" value="C:membrane"/>
    <property type="evidence" value="ECO:0007669"/>
    <property type="project" value="UniProtKB-SubCell"/>
</dbReference>
<dbReference type="AlphaFoldDB" id="A0AAW2ZEF1"/>
<evidence type="ECO:0000259" key="7">
    <source>
        <dbReference type="PROSITE" id="PS51751"/>
    </source>
</evidence>
<proteinExistence type="predicted"/>
<feature type="transmembrane region" description="Helical" evidence="6">
    <location>
        <begin position="21"/>
        <end position="41"/>
    </location>
</feature>
<dbReference type="PROSITE" id="PS51751">
    <property type="entry name" value="EXPERA"/>
    <property type="match status" value="1"/>
</dbReference>
<keyword evidence="3 5" id="KW-1133">Transmembrane helix</keyword>